<dbReference type="OrthoDB" id="8665408at2"/>
<sequence>MTSPPELPRSRFADASAACQAVDRCLPLIEPALRDSAVSGLGVLHLVLLDPGLTPADCDYAGAVLHERSIGDRSAWDVDYAAYAHAKARLAWRHGCDSRRVLATPHRLAEADRLVWGGVWLDGIVVAASGAMPAWDEAFSLAVAAQLRAIAYERARAARAVE</sequence>
<dbReference type="AlphaFoldDB" id="A0A4R2MDC7"/>
<reference evidence="1 2" key="1">
    <citation type="submission" date="2019-03" db="EMBL/GenBank/DDBJ databases">
        <title>Genomic Encyclopedia of Type Strains, Phase IV (KMG-IV): sequencing the most valuable type-strain genomes for metagenomic binning, comparative biology and taxonomic classification.</title>
        <authorList>
            <person name="Goeker M."/>
        </authorList>
    </citation>
    <scope>NUCLEOTIDE SEQUENCE [LARGE SCALE GENOMIC DNA]</scope>
    <source>
        <strain evidence="1 2">DSM 1709</strain>
    </source>
</reference>
<dbReference type="RefSeq" id="WP_132644874.1">
    <property type="nucleotide sequence ID" value="NZ_CP181386.1"/>
</dbReference>
<comment type="caution">
    <text evidence="1">The sequence shown here is derived from an EMBL/GenBank/DDBJ whole genome shotgun (WGS) entry which is preliminary data.</text>
</comment>
<dbReference type="EMBL" id="SLXD01000002">
    <property type="protein sequence ID" value="TCP04361.1"/>
    <property type="molecule type" value="Genomic_DNA"/>
</dbReference>
<name>A0A4R2MDC7_RUBGE</name>
<evidence type="ECO:0000313" key="1">
    <source>
        <dbReference type="EMBL" id="TCP04361.1"/>
    </source>
</evidence>
<protein>
    <submittedName>
        <fullName evidence="1">Uncharacterized protein</fullName>
    </submittedName>
</protein>
<dbReference type="Proteomes" id="UP000295106">
    <property type="component" value="Unassembled WGS sequence"/>
</dbReference>
<dbReference type="GeneID" id="99685099"/>
<organism evidence="1 2">
    <name type="scientific">Rubrivivax gelatinosus</name>
    <name type="common">Rhodocyclus gelatinosus</name>
    <name type="synonym">Rhodopseudomonas gelatinosa</name>
    <dbReference type="NCBI Taxonomy" id="28068"/>
    <lineage>
        <taxon>Bacteria</taxon>
        <taxon>Pseudomonadati</taxon>
        <taxon>Pseudomonadota</taxon>
        <taxon>Betaproteobacteria</taxon>
        <taxon>Burkholderiales</taxon>
        <taxon>Sphaerotilaceae</taxon>
        <taxon>Rubrivivax</taxon>
    </lineage>
</organism>
<accession>A0A4R2MDC7</accession>
<proteinExistence type="predicted"/>
<evidence type="ECO:0000313" key="2">
    <source>
        <dbReference type="Proteomes" id="UP000295106"/>
    </source>
</evidence>
<gene>
    <name evidence="1" type="ORF">EV684_102114</name>
</gene>